<dbReference type="InterPro" id="IPR002220">
    <property type="entry name" value="DapA-like"/>
</dbReference>
<gene>
    <name evidence="5" type="ORF">IJ22_08450</name>
</gene>
<dbReference type="PANTHER" id="PTHR12128:SF19">
    <property type="entry name" value="5-DEHYDRO-4-DEOXYGLUCARATE DEHYDRATASE 2-RELATED"/>
    <property type="match status" value="1"/>
</dbReference>
<proteinExistence type="inferred from homology"/>
<dbReference type="EMBL" id="CP013652">
    <property type="protein sequence ID" value="ALS21227.1"/>
    <property type="molecule type" value="Genomic_DNA"/>
</dbReference>
<dbReference type="SUPFAM" id="SSF51569">
    <property type="entry name" value="Aldolase"/>
    <property type="match status" value="1"/>
</dbReference>
<dbReference type="GO" id="GO:0008840">
    <property type="term" value="F:4-hydroxy-tetrahydrodipicolinate synthase activity"/>
    <property type="evidence" value="ECO:0007669"/>
    <property type="project" value="TreeGrafter"/>
</dbReference>
<dbReference type="Gene3D" id="3.20.20.70">
    <property type="entry name" value="Aldolase class I"/>
    <property type="match status" value="1"/>
</dbReference>
<organism evidence="5 6">
    <name type="scientific">Paenibacillus naphthalenovorans</name>
    <dbReference type="NCBI Taxonomy" id="162209"/>
    <lineage>
        <taxon>Bacteria</taxon>
        <taxon>Bacillati</taxon>
        <taxon>Bacillota</taxon>
        <taxon>Bacilli</taxon>
        <taxon>Bacillales</taxon>
        <taxon>Paenibacillaceae</taxon>
        <taxon>Paenibacillus</taxon>
    </lineage>
</organism>
<dbReference type="Proteomes" id="UP000061660">
    <property type="component" value="Chromosome"/>
</dbReference>
<dbReference type="AlphaFoldDB" id="A0A0U2ILQ3"/>
<dbReference type="PATRIC" id="fig|162209.4.peg.903"/>
<dbReference type="KEGG" id="pnp:IJ22_08450"/>
<reference evidence="5 6" key="2">
    <citation type="journal article" date="2016" name="Genome Announc.">
        <title>Complete Genome Sequences of Two Interactive Moderate Thermophiles, Paenibacillus napthalenovorans 32O-Y and Paenibacillus sp. 32O-W.</title>
        <authorList>
            <person name="Butler R.R.III."/>
            <person name="Wang J."/>
            <person name="Stark B.C."/>
            <person name="Pombert J.F."/>
        </authorList>
    </citation>
    <scope>NUCLEOTIDE SEQUENCE [LARGE SCALE GENOMIC DNA]</scope>
    <source>
        <strain evidence="5 6">32O-Y</strain>
    </source>
</reference>
<evidence type="ECO:0000256" key="2">
    <source>
        <dbReference type="PIRNR" id="PIRNR001365"/>
    </source>
</evidence>
<sequence>MDYAAFGKKLETITAIHITPFDEETRQIDWEGLEANIEFLMANGTEVIVPCGNTGEFYALTLEEAKAVMKRVIDTVNKRAIVMAGIGYAADTAVELGRYAQEAGADCVMIHQPVHPYITTPGAVSYYRKVIESLDIPSVLYFKDAHLSDDILLELAPLDKCVGVKYAINDLPRFTRTVRQVSAKHHVTWICGTAEKWAPYFYNAGAKGFTSGLINVHPDLSKGMLKALQTHDWETVWKLWEDALPFENLRAKYHAGNNVAVVKEAMEQRGLRAGITREPVDPLNEADKKEVTAILHQWGLLPLVKEIKR</sequence>
<dbReference type="OrthoDB" id="9771791at2"/>
<name>A0A0U2ILQ3_9BACL</name>
<dbReference type="PIRSF" id="PIRSF001365">
    <property type="entry name" value="DHDPS"/>
    <property type="match status" value="1"/>
</dbReference>
<comment type="similarity">
    <text evidence="2">Belongs to the DapA family.</text>
</comment>
<keyword evidence="1 2" id="KW-0456">Lyase</keyword>
<feature type="active site" description="Proton donor/acceptor" evidence="3">
    <location>
        <position position="141"/>
    </location>
</feature>
<feature type="binding site" evidence="4">
    <location>
        <position position="54"/>
    </location>
    <ligand>
        <name>pyruvate</name>
        <dbReference type="ChEBI" id="CHEBI:15361"/>
    </ligand>
</feature>
<dbReference type="InterPro" id="IPR013785">
    <property type="entry name" value="Aldolase_TIM"/>
</dbReference>
<evidence type="ECO:0000313" key="6">
    <source>
        <dbReference type="Proteomes" id="UP000061660"/>
    </source>
</evidence>
<evidence type="ECO:0000256" key="1">
    <source>
        <dbReference type="ARBA" id="ARBA00023239"/>
    </source>
</evidence>
<evidence type="ECO:0000256" key="4">
    <source>
        <dbReference type="PIRSR" id="PIRSR001365-2"/>
    </source>
</evidence>
<dbReference type="RefSeq" id="WP_062407450.1">
    <property type="nucleotide sequence ID" value="NZ_CP013652.1"/>
</dbReference>
<dbReference type="SMART" id="SM01130">
    <property type="entry name" value="DHDPS"/>
    <property type="match status" value="1"/>
</dbReference>
<protein>
    <submittedName>
        <fullName evidence="5">Dihydrodipicolinate synthase</fullName>
    </submittedName>
</protein>
<accession>A0A0U2ILQ3</accession>
<reference evidence="6" key="1">
    <citation type="submission" date="2015-12" db="EMBL/GenBank/DDBJ databases">
        <title>Complete genome sequences of two moderately thermophilic Paenibacillus species.</title>
        <authorList>
            <person name="Butler R.III."/>
            <person name="Wang J."/>
            <person name="Stark B.C."/>
            <person name="Pombert J.-F."/>
        </authorList>
    </citation>
    <scope>NUCLEOTIDE SEQUENCE [LARGE SCALE GENOMIC DNA]</scope>
    <source>
        <strain evidence="6">32O-Y</strain>
    </source>
</reference>
<evidence type="ECO:0000256" key="3">
    <source>
        <dbReference type="PIRSR" id="PIRSR001365-1"/>
    </source>
</evidence>
<dbReference type="CDD" id="cd00408">
    <property type="entry name" value="DHDPS-like"/>
    <property type="match status" value="1"/>
</dbReference>
<dbReference type="STRING" id="162209.IJ22_08450"/>
<dbReference type="Pfam" id="PF00701">
    <property type="entry name" value="DHDPS"/>
    <property type="match status" value="1"/>
</dbReference>
<keyword evidence="6" id="KW-1185">Reference proteome</keyword>
<dbReference type="PANTHER" id="PTHR12128">
    <property type="entry name" value="DIHYDRODIPICOLINATE SYNTHASE"/>
    <property type="match status" value="1"/>
</dbReference>
<evidence type="ECO:0000313" key="5">
    <source>
        <dbReference type="EMBL" id="ALS21227.1"/>
    </source>
</evidence>
<feature type="active site" description="Schiff-base intermediate with substrate" evidence="3">
    <location>
        <position position="165"/>
    </location>
</feature>